<reference evidence="2 3" key="1">
    <citation type="journal article" date="2016" name="Stand. Genomic Sci.">
        <title>Complete genome sequence and genomic characterization of Microcystis panniformis FACHB 1757 by third-generation sequencing.</title>
        <authorList>
            <person name="Zhang J.Y."/>
            <person name="Guan R."/>
            <person name="Zhang H.J."/>
            <person name="Li H."/>
            <person name="Xiao P."/>
            <person name="Yu G.L."/>
            <person name="Du L."/>
            <person name="Cao D.M."/>
            <person name="Zhu B.C."/>
            <person name="Li R.H."/>
            <person name="Lu Z.H."/>
        </authorList>
    </citation>
    <scope>NUCLEOTIDE SEQUENCE [LARGE SCALE GENOMIC DNA]</scope>
    <source>
        <strain evidence="2 3">FACHB-1757</strain>
    </source>
</reference>
<dbReference type="InterPro" id="IPR027417">
    <property type="entry name" value="P-loop_NTPase"/>
</dbReference>
<name>A0A0K1S6A5_9CHRO</name>
<dbReference type="SUPFAM" id="SSF52540">
    <property type="entry name" value="P-loop containing nucleoside triphosphate hydrolases"/>
    <property type="match status" value="1"/>
</dbReference>
<proteinExistence type="predicted"/>
<protein>
    <recommendedName>
        <fullName evidence="4">Sulfotransferase</fullName>
    </recommendedName>
</protein>
<dbReference type="Proteomes" id="UP000068167">
    <property type="component" value="Chromosome"/>
</dbReference>
<evidence type="ECO:0000313" key="3">
    <source>
        <dbReference type="Proteomes" id="UP000068167"/>
    </source>
</evidence>
<dbReference type="PATRIC" id="fig|1638788.3.peg.4695"/>
<dbReference type="GO" id="GO:0008476">
    <property type="term" value="F:protein-tyrosine sulfotransferase activity"/>
    <property type="evidence" value="ECO:0007669"/>
    <property type="project" value="InterPro"/>
</dbReference>
<dbReference type="EMBL" id="CP011339">
    <property type="protein sequence ID" value="AKV69553.1"/>
    <property type="molecule type" value="Genomic_DNA"/>
</dbReference>
<dbReference type="KEGG" id="mpk:VL20_4656"/>
<dbReference type="RefSeq" id="WP_052277468.1">
    <property type="nucleotide sequence ID" value="NZ_CP011339.1"/>
</dbReference>
<accession>A0A0K1S6A5</accession>
<evidence type="ECO:0008006" key="4">
    <source>
        <dbReference type="Google" id="ProtNLM"/>
    </source>
</evidence>
<evidence type="ECO:0000313" key="2">
    <source>
        <dbReference type="EMBL" id="AKV69553.1"/>
    </source>
</evidence>
<organism evidence="2 3">
    <name type="scientific">Microcystis panniformis FACHB-1757</name>
    <dbReference type="NCBI Taxonomy" id="1638788"/>
    <lineage>
        <taxon>Bacteria</taxon>
        <taxon>Bacillati</taxon>
        <taxon>Cyanobacteriota</taxon>
        <taxon>Cyanophyceae</taxon>
        <taxon>Oscillatoriophycideae</taxon>
        <taxon>Chroococcales</taxon>
        <taxon>Microcystaceae</taxon>
        <taxon>Microcystis</taxon>
    </lineage>
</organism>
<keyword evidence="3" id="KW-1185">Reference proteome</keyword>
<sequence>MNEEIKYHLRNLVTLRTFAPRFSDNLFFIFGCQRSGTTLLLSILNAHPQIHSIDESEFPSPYPFPSAQRLMLAKLKKEYLCLKMLEHSNKLDFLKKFYPKAKIVWPVRNPYSAIASMLDLVNSRSRTNWIERCAKTEIERLKPFYPETLGQYDLDKLSTIELGAIYWSYKNSYPKFMEDSGFSVFKLSYENLITNPRETLEDIVNFLEIEWHDNLLNFHEVNPSKSLAGGTRTDRPINPTKTNSLKGLNEQDVETINQICQSVMQDYNYPILDKLSSN</sequence>
<dbReference type="PANTHER" id="PTHR12788">
    <property type="entry name" value="PROTEIN-TYROSINE SULFOTRANSFERASE 2"/>
    <property type="match status" value="1"/>
</dbReference>
<dbReference type="PANTHER" id="PTHR12788:SF10">
    <property type="entry name" value="PROTEIN-TYROSINE SULFOTRANSFERASE"/>
    <property type="match status" value="1"/>
</dbReference>
<dbReference type="AlphaFoldDB" id="A0A0K1S6A5"/>
<evidence type="ECO:0000256" key="1">
    <source>
        <dbReference type="ARBA" id="ARBA00022679"/>
    </source>
</evidence>
<dbReference type="Pfam" id="PF13469">
    <property type="entry name" value="Sulfotransfer_3"/>
    <property type="match status" value="2"/>
</dbReference>
<dbReference type="InterPro" id="IPR026634">
    <property type="entry name" value="TPST-like"/>
</dbReference>
<keyword evidence="1" id="KW-0808">Transferase</keyword>
<gene>
    <name evidence="2" type="ORF">VL20_4656</name>
</gene>
<dbReference type="Gene3D" id="3.40.50.300">
    <property type="entry name" value="P-loop containing nucleotide triphosphate hydrolases"/>
    <property type="match status" value="1"/>
</dbReference>